<keyword evidence="6 17" id="KW-0812">Transmembrane</keyword>
<name>A0AA47N973_MERPO</name>
<dbReference type="InterPro" id="IPR040878">
    <property type="entry name" value="IL-40-like_Ig"/>
</dbReference>
<dbReference type="InterPro" id="IPR036179">
    <property type="entry name" value="Ig-like_dom_sf"/>
</dbReference>
<dbReference type="PANTHER" id="PTHR11481">
    <property type="entry name" value="IMMUNOGLOBULIN FC RECEPTOR"/>
    <property type="match status" value="1"/>
</dbReference>
<keyword evidence="10" id="KW-0965">Cell junction</keyword>
<evidence type="ECO:0000256" key="11">
    <source>
        <dbReference type="ARBA" id="ARBA00022989"/>
    </source>
</evidence>
<evidence type="ECO:0000256" key="3">
    <source>
        <dbReference type="ARBA" id="ARBA00004285"/>
    </source>
</evidence>
<evidence type="ECO:0000256" key="17">
    <source>
        <dbReference type="SAM" id="Phobius"/>
    </source>
</evidence>
<keyword evidence="15" id="KW-0393">Immunoglobulin domain</keyword>
<evidence type="ECO:0000256" key="13">
    <source>
        <dbReference type="ARBA" id="ARBA00023157"/>
    </source>
</evidence>
<keyword evidence="4" id="KW-1003">Cell membrane</keyword>
<protein>
    <recommendedName>
        <fullName evidence="16">Platelet endothelial cell adhesion molecule</fullName>
    </recommendedName>
</protein>
<evidence type="ECO:0000256" key="15">
    <source>
        <dbReference type="ARBA" id="ARBA00023319"/>
    </source>
</evidence>
<dbReference type="PROSITE" id="PS50835">
    <property type="entry name" value="IG_LIKE"/>
    <property type="match status" value="2"/>
</dbReference>
<evidence type="ECO:0000256" key="2">
    <source>
        <dbReference type="ARBA" id="ARBA00004282"/>
    </source>
</evidence>
<dbReference type="EMBL" id="JAOPHQ010000576">
    <property type="protein sequence ID" value="KAK0154225.1"/>
    <property type="molecule type" value="Genomic_DNA"/>
</dbReference>
<dbReference type="GO" id="GO:0004888">
    <property type="term" value="F:transmembrane signaling receptor activity"/>
    <property type="evidence" value="ECO:0007669"/>
    <property type="project" value="TreeGrafter"/>
</dbReference>
<evidence type="ECO:0000256" key="1">
    <source>
        <dbReference type="ARBA" id="ARBA00004251"/>
    </source>
</evidence>
<comment type="caution">
    <text evidence="19">The sequence shown here is derived from an EMBL/GenBank/DDBJ whole genome shotgun (WGS) entry which is preliminary data.</text>
</comment>
<keyword evidence="11 17" id="KW-1133">Transmembrane helix</keyword>
<keyword evidence="14" id="KW-0325">Glycoprotein</keyword>
<organism evidence="19 20">
    <name type="scientific">Merluccius polli</name>
    <name type="common">Benguela hake</name>
    <name type="synonym">Merluccius cadenati</name>
    <dbReference type="NCBI Taxonomy" id="89951"/>
    <lineage>
        <taxon>Eukaryota</taxon>
        <taxon>Metazoa</taxon>
        <taxon>Chordata</taxon>
        <taxon>Craniata</taxon>
        <taxon>Vertebrata</taxon>
        <taxon>Euteleostomi</taxon>
        <taxon>Actinopterygii</taxon>
        <taxon>Neopterygii</taxon>
        <taxon>Teleostei</taxon>
        <taxon>Neoteleostei</taxon>
        <taxon>Acanthomorphata</taxon>
        <taxon>Zeiogadaria</taxon>
        <taxon>Gadariae</taxon>
        <taxon>Gadiformes</taxon>
        <taxon>Gadoidei</taxon>
        <taxon>Merlucciidae</taxon>
        <taxon>Merluccius</taxon>
    </lineage>
</organism>
<dbReference type="InterPro" id="IPR007110">
    <property type="entry name" value="Ig-like_dom"/>
</dbReference>
<dbReference type="GO" id="GO:0098742">
    <property type="term" value="P:cell-cell adhesion via plasma-membrane adhesion molecules"/>
    <property type="evidence" value="ECO:0007669"/>
    <property type="project" value="TreeGrafter"/>
</dbReference>
<gene>
    <name evidence="19" type="primary">PECAM1_1</name>
    <name evidence="19" type="ORF">N1851_003700</name>
</gene>
<evidence type="ECO:0000256" key="4">
    <source>
        <dbReference type="ARBA" id="ARBA00022475"/>
    </source>
</evidence>
<dbReference type="GO" id="GO:0009897">
    <property type="term" value="C:external side of plasma membrane"/>
    <property type="evidence" value="ECO:0007669"/>
    <property type="project" value="TreeGrafter"/>
</dbReference>
<evidence type="ECO:0000256" key="6">
    <source>
        <dbReference type="ARBA" id="ARBA00022692"/>
    </source>
</evidence>
<evidence type="ECO:0000256" key="14">
    <source>
        <dbReference type="ARBA" id="ARBA00023180"/>
    </source>
</evidence>
<evidence type="ECO:0000256" key="5">
    <source>
        <dbReference type="ARBA" id="ARBA00022553"/>
    </source>
</evidence>
<evidence type="ECO:0000256" key="16">
    <source>
        <dbReference type="ARBA" id="ARBA00049765"/>
    </source>
</evidence>
<keyword evidence="8" id="KW-0677">Repeat</keyword>
<evidence type="ECO:0000256" key="12">
    <source>
        <dbReference type="ARBA" id="ARBA00023136"/>
    </source>
</evidence>
<dbReference type="GO" id="GO:0070161">
    <property type="term" value="C:anchoring junction"/>
    <property type="evidence" value="ECO:0007669"/>
    <property type="project" value="UniProtKB-SubCell"/>
</dbReference>
<dbReference type="Pfam" id="PF17736">
    <property type="entry name" value="Ig_C17orf99"/>
    <property type="match status" value="1"/>
</dbReference>
<keyword evidence="20" id="KW-1185">Reference proteome</keyword>
<evidence type="ECO:0000313" key="19">
    <source>
        <dbReference type="EMBL" id="KAK0154225.1"/>
    </source>
</evidence>
<dbReference type="InterPro" id="IPR013783">
    <property type="entry name" value="Ig-like_fold"/>
</dbReference>
<accession>A0AA47N973</accession>
<dbReference type="GO" id="GO:0045121">
    <property type="term" value="C:membrane raft"/>
    <property type="evidence" value="ECO:0007669"/>
    <property type="project" value="UniProtKB-SubCell"/>
</dbReference>
<dbReference type="AlphaFoldDB" id="A0AA47N973"/>
<dbReference type="GO" id="GO:0006955">
    <property type="term" value="P:immune response"/>
    <property type="evidence" value="ECO:0007669"/>
    <property type="project" value="TreeGrafter"/>
</dbReference>
<comment type="subcellular location">
    <subcellularLocation>
        <location evidence="2">Cell junction</location>
    </subcellularLocation>
    <subcellularLocation>
        <location evidence="1">Cell membrane</location>
        <topology evidence="1">Single-pass type I membrane protein</topology>
    </subcellularLocation>
    <subcellularLocation>
        <location evidence="3">Membrane raft</location>
    </subcellularLocation>
</comment>
<dbReference type="Proteomes" id="UP001174136">
    <property type="component" value="Unassembled WGS sequence"/>
</dbReference>
<dbReference type="SMART" id="SM00409">
    <property type="entry name" value="IG"/>
    <property type="match status" value="5"/>
</dbReference>
<evidence type="ECO:0000256" key="7">
    <source>
        <dbReference type="ARBA" id="ARBA00022729"/>
    </source>
</evidence>
<dbReference type="Pfam" id="PF13895">
    <property type="entry name" value="Ig_2"/>
    <property type="match status" value="1"/>
</dbReference>
<dbReference type="PANTHER" id="PTHR11481:SF5">
    <property type="entry name" value="PLATELET ENDOTHELIAL CELL ADHESION MOLECULE"/>
    <property type="match status" value="1"/>
</dbReference>
<keyword evidence="13" id="KW-1015">Disulfide bond</keyword>
<evidence type="ECO:0000256" key="9">
    <source>
        <dbReference type="ARBA" id="ARBA00022889"/>
    </source>
</evidence>
<keyword evidence="5" id="KW-0597">Phosphoprotein</keyword>
<evidence type="ECO:0000259" key="18">
    <source>
        <dbReference type="PROSITE" id="PS50835"/>
    </source>
</evidence>
<keyword evidence="12 17" id="KW-0472">Membrane</keyword>
<reference evidence="19" key="1">
    <citation type="journal article" date="2023" name="Front. Mar. Sci.">
        <title>A new Merluccius polli reference genome to investigate the effects of global change in West African waters.</title>
        <authorList>
            <person name="Mateo J.L."/>
            <person name="Blanco-Fernandez C."/>
            <person name="Garcia-Vazquez E."/>
            <person name="Machado-Schiaffino G."/>
        </authorList>
    </citation>
    <scope>NUCLEOTIDE SEQUENCE</scope>
    <source>
        <strain evidence="19">C29</strain>
        <tissue evidence="19">Fin</tissue>
    </source>
</reference>
<feature type="domain" description="Ig-like" evidence="18">
    <location>
        <begin position="361"/>
        <end position="443"/>
    </location>
</feature>
<dbReference type="SUPFAM" id="SSF48726">
    <property type="entry name" value="Immunoglobulin"/>
    <property type="match status" value="3"/>
</dbReference>
<evidence type="ECO:0000256" key="10">
    <source>
        <dbReference type="ARBA" id="ARBA00022949"/>
    </source>
</evidence>
<dbReference type="Gene3D" id="2.60.40.10">
    <property type="entry name" value="Immunoglobulins"/>
    <property type="match status" value="3"/>
</dbReference>
<sequence length="834" mass="91901">MLSFSERKRTYQDRYTEFGFTEAMHNIRAECVICAKHGERAAATTVTAAAESDNPPTPPHLTPPVPLHDYWGWLEVGATFISTPPTVHQEPSPRRATTRPRRAATAATATRMGPLSWILSWVWLISNLCLTPSPFAFLFRAFPSHAGAMVEAQTHSPVFVIRDVTLTVMPDQNLPRDTNVTLRCRASLSISGSQVLRREYSFYKENTVIYRKITSSSEDMMYLLPSVRVSSTGHYMCKIVIEGRERNSDLRKLTVTGLARPVLYLEKQKFSEGEDVTARCSAPGESGSINFHFYVDDKELQYVAQYGAPVTSNQVDAKLRIRDTGRHSVRCDYTVQIPSAFVKSDSSNSFTVTIEELSVKPILEISPGQKIFEGDQLSISCKLEGYYPNPDGISLVLNHGEQLLSTGQTEVNHSMAVFVQDSGELECRMEMGQAVKTANVTLSVIELFSVPRLSMSPAEVFQGDEMRLTCSSEVLVAERLNTDDITYALKPAGSLVAEREAGRFSGKALTNHFNYICTARARGIDKDSKALLVMPKVSVVKPKLSAKETVVLGRPFQIQCASDYGSLPINYTLLKTSNFVSVTTVSQPHQKALFNITIQHPLEISQYECKAENNRQKDGERSERLNASIIVPLSQATLTVVPSPGDISEGNKLILICGATGTLPITFKWYRSDISQPLIRKTVNAITADHQIADIGRNNSATYYCEALNQAQNLVRSQLVPIEVHLALWKKGVIAASCLLVLCVLVLLCVLRYKSRRGKKEVAAELSVKPSSSKSGDSLTRSLTHDTEVYTAATDSASRYDGTEGRATNGTRDSVASLPIDISNRSSCSIPATV</sequence>
<dbReference type="InterPro" id="IPR050488">
    <property type="entry name" value="Ig_Fc_receptor"/>
</dbReference>
<proteinExistence type="predicted"/>
<evidence type="ECO:0000313" key="20">
    <source>
        <dbReference type="Proteomes" id="UP001174136"/>
    </source>
</evidence>
<keyword evidence="9" id="KW-0130">Cell adhesion</keyword>
<evidence type="ECO:0000256" key="8">
    <source>
        <dbReference type="ARBA" id="ARBA00022737"/>
    </source>
</evidence>
<dbReference type="InterPro" id="IPR003599">
    <property type="entry name" value="Ig_sub"/>
</dbReference>
<feature type="transmembrane region" description="Helical" evidence="17">
    <location>
        <begin position="732"/>
        <end position="751"/>
    </location>
</feature>
<dbReference type="GO" id="GO:0007166">
    <property type="term" value="P:cell surface receptor signaling pathway"/>
    <property type="evidence" value="ECO:0007669"/>
    <property type="project" value="TreeGrafter"/>
</dbReference>
<keyword evidence="7" id="KW-0732">Signal</keyword>
<feature type="domain" description="Ig-like" evidence="18">
    <location>
        <begin position="632"/>
        <end position="721"/>
    </location>
</feature>